<evidence type="ECO:0000259" key="5">
    <source>
        <dbReference type="PROSITE" id="PS51554"/>
    </source>
</evidence>
<name>A0A7W8D0Z7_9FIRM</name>
<dbReference type="RefSeq" id="WP_183375436.1">
    <property type="nucleotide sequence ID" value="NZ_JACHHD010000008.1"/>
</dbReference>
<dbReference type="EC" id="2.3.1.54" evidence="6"/>
<feature type="domain" description="PFL" evidence="5">
    <location>
        <begin position="17"/>
        <end position="680"/>
    </location>
</feature>
<protein>
    <submittedName>
        <fullName evidence="6">Formate C-acetyltransferase</fullName>
        <ecNumber evidence="6">2.3.1.54</ecNumber>
    </submittedName>
</protein>
<dbReference type="SUPFAM" id="SSF51998">
    <property type="entry name" value="PFL-like glycyl radical enzymes"/>
    <property type="match status" value="1"/>
</dbReference>
<accession>A0A7W8D0Z7</accession>
<comment type="caution">
    <text evidence="6">The sequence shown here is derived from an EMBL/GenBank/DDBJ whole genome shotgun (WGS) entry which is preliminary data.</text>
</comment>
<keyword evidence="6" id="KW-0808">Transferase</keyword>
<sequence>MRTFLEFQPQNNDLDMVRLERLQIKMANRQASICSQRALLYTESFKKTTEDPYILRKAKAFCHTLKNMTIYIEEDSLIFGNQASSNFAAPIFPEYSIDWILDELDGRNGATAFDKRSGDVFLCSEKVKKDLYSIASFWQGHTHEDEVQSHLSHTIRQASKQGVLHLGGISMSGDGHIVPNHPMILQKGFRALIQEASQKIRQEGLTSQQNDFYQAVIISLEGALHFFKRYAALLKTLANREQDPKRKEELNQMSCMAADLMEGPVRSFWEGCEAVYMIHLLQMIESNGHSFCYGRFDQYMWNLYQKDLQKKVLTKEKALEIITHMFLMNSSQNKVRPYGHTKFSQGYPLYSNLVIGGYRPDGKDGTNELSYLCIEAMNLTALAEPNFSMRYNKQTPDSLIRLAAKLIRTGCGMPSMFNDEVAVKALIDIGIMKEDALDYCPIGCVETGVPGKYGHRATGMTYVNWGKVLEIVLYHGKDPKTGIQLLDLQKEDYQNMDQLWQAWKQALRFYSDLAVESDAVCDASLEIYDADPFASCLIDNSMKLGKTLKAGGCKYDVISQSNIGPSIVGNSLMAIQKLIFDDRVLTWSQLYEAMETNWQGVQGMRVRKLVMNVPKFGNDEDEVDAWVKKVFDSYLELLPNYKTLRTGKGPEVSCYTMSTSNITSYVPNGFDVGATPDGRLAGSPLNEGCSPTQGTDTHGPTAVINSVSKLPNDKVAAGQLLNMRFAPGALAGDENLDKFVAFLKVSVLKGIYHNQFNVLSSETLRKAQKDPENYKDLIVRVAGYCAQFISLMPEAQEAIIARTENEW</sequence>
<keyword evidence="6" id="KW-0012">Acyltransferase</keyword>
<evidence type="ECO:0000313" key="7">
    <source>
        <dbReference type="Proteomes" id="UP000521313"/>
    </source>
</evidence>
<dbReference type="InterPro" id="IPR010098">
    <property type="entry name" value="PFL2/GDeHydtase_fam"/>
</dbReference>
<dbReference type="Gene3D" id="3.20.70.20">
    <property type="match status" value="1"/>
</dbReference>
<keyword evidence="1 3" id="KW-0556">Organic radical</keyword>
<dbReference type="PANTHER" id="PTHR43641:SF2">
    <property type="entry name" value="DEHYDRATASE YBIW-RELATED"/>
    <property type="match status" value="1"/>
</dbReference>
<dbReference type="InterPro" id="IPR051215">
    <property type="entry name" value="GRE"/>
</dbReference>
<dbReference type="EMBL" id="JACHHD010000008">
    <property type="protein sequence ID" value="MBB5184981.1"/>
    <property type="molecule type" value="Genomic_DNA"/>
</dbReference>
<reference evidence="6 7" key="1">
    <citation type="submission" date="2020-08" db="EMBL/GenBank/DDBJ databases">
        <title>Genomic Encyclopedia of Type Strains, Phase IV (KMG-IV): sequencing the most valuable type-strain genomes for metagenomic binning, comparative biology and taxonomic classification.</title>
        <authorList>
            <person name="Goeker M."/>
        </authorList>
    </citation>
    <scope>NUCLEOTIDE SEQUENCE [LARGE SCALE GENOMIC DNA]</scope>
    <source>
        <strain evidence="6 7">DSM 26963</strain>
    </source>
</reference>
<feature type="modified residue" description="Glycine radical" evidence="3">
    <location>
        <position position="783"/>
    </location>
</feature>
<dbReference type="AlphaFoldDB" id="A0A7W8D0Z7"/>
<dbReference type="InterPro" id="IPR004184">
    <property type="entry name" value="PFL_dom"/>
</dbReference>
<gene>
    <name evidence="6" type="ORF">HNQ43_001028</name>
</gene>
<dbReference type="PROSITE" id="PS00850">
    <property type="entry name" value="GLY_RADICAL_1"/>
    <property type="match status" value="1"/>
</dbReference>
<evidence type="ECO:0000256" key="3">
    <source>
        <dbReference type="PROSITE-ProRule" id="PRU00493"/>
    </source>
</evidence>
<dbReference type="PANTHER" id="PTHR43641">
    <property type="entry name" value="FORMATE ACETYLTRANSFERASE 3-RELATED"/>
    <property type="match status" value="1"/>
</dbReference>
<dbReference type="GO" id="GO:0008861">
    <property type="term" value="F:formate C-acetyltransferase activity"/>
    <property type="evidence" value="ECO:0007669"/>
    <property type="project" value="UniProtKB-EC"/>
</dbReference>
<feature type="domain" description="Glycine radical" evidence="4">
    <location>
        <begin position="687"/>
        <end position="807"/>
    </location>
</feature>
<proteinExistence type="predicted"/>
<keyword evidence="2" id="KW-0456">Lyase</keyword>
<organism evidence="6 7">
    <name type="scientific">Faecalicoccus acidiformans</name>
    <dbReference type="NCBI Taxonomy" id="915173"/>
    <lineage>
        <taxon>Bacteria</taxon>
        <taxon>Bacillati</taxon>
        <taxon>Bacillota</taxon>
        <taxon>Erysipelotrichia</taxon>
        <taxon>Erysipelotrichales</taxon>
        <taxon>Erysipelotrichaceae</taxon>
        <taxon>Faecalicoccus</taxon>
    </lineage>
</organism>
<dbReference type="InterPro" id="IPR001150">
    <property type="entry name" value="Gly_radical"/>
</dbReference>
<dbReference type="PROSITE" id="PS51149">
    <property type="entry name" value="GLY_RADICAL_2"/>
    <property type="match status" value="1"/>
</dbReference>
<dbReference type="Proteomes" id="UP000521313">
    <property type="component" value="Unassembled WGS sequence"/>
</dbReference>
<evidence type="ECO:0000313" key="6">
    <source>
        <dbReference type="EMBL" id="MBB5184981.1"/>
    </source>
</evidence>
<dbReference type="Pfam" id="PF02901">
    <property type="entry name" value="PFL-like"/>
    <property type="match status" value="1"/>
</dbReference>
<dbReference type="GO" id="GO:0016829">
    <property type="term" value="F:lyase activity"/>
    <property type="evidence" value="ECO:0007669"/>
    <property type="project" value="UniProtKB-KW"/>
</dbReference>
<evidence type="ECO:0000259" key="4">
    <source>
        <dbReference type="PROSITE" id="PS51149"/>
    </source>
</evidence>
<dbReference type="GO" id="GO:0005829">
    <property type="term" value="C:cytosol"/>
    <property type="evidence" value="ECO:0007669"/>
    <property type="project" value="TreeGrafter"/>
</dbReference>
<dbReference type="InterPro" id="IPR019777">
    <property type="entry name" value="Form_AcTrfase_GR_CS"/>
</dbReference>
<dbReference type="Pfam" id="PF01228">
    <property type="entry name" value="Gly_radical"/>
    <property type="match status" value="1"/>
</dbReference>
<evidence type="ECO:0000256" key="1">
    <source>
        <dbReference type="ARBA" id="ARBA00022818"/>
    </source>
</evidence>
<dbReference type="NCBIfam" id="TIGR01774">
    <property type="entry name" value="PFL2-3"/>
    <property type="match status" value="1"/>
</dbReference>
<dbReference type="PROSITE" id="PS51554">
    <property type="entry name" value="PFL"/>
    <property type="match status" value="1"/>
</dbReference>
<evidence type="ECO:0000256" key="2">
    <source>
        <dbReference type="ARBA" id="ARBA00023239"/>
    </source>
</evidence>